<organism evidence="1 2">
    <name type="scientific">Strongylus vulgaris</name>
    <name type="common">Blood worm</name>
    <dbReference type="NCBI Taxonomy" id="40348"/>
    <lineage>
        <taxon>Eukaryota</taxon>
        <taxon>Metazoa</taxon>
        <taxon>Ecdysozoa</taxon>
        <taxon>Nematoda</taxon>
        <taxon>Chromadorea</taxon>
        <taxon>Rhabditida</taxon>
        <taxon>Rhabditina</taxon>
        <taxon>Rhabditomorpha</taxon>
        <taxon>Strongyloidea</taxon>
        <taxon>Strongylidae</taxon>
        <taxon>Strongylus</taxon>
    </lineage>
</organism>
<dbReference type="AlphaFoldDB" id="A0A3P7JSD9"/>
<dbReference type="EMBL" id="UYYB01126149">
    <property type="protein sequence ID" value="VDM83903.1"/>
    <property type="molecule type" value="Genomic_DNA"/>
</dbReference>
<sequence>MSTFYGNPHKQYSPNGNDYHVQSISGALQQPAQLQQSQYCCNEYYVQSPSHAGESQIQQIHIYMSQGIVQRAVDNGLFALVGDGIHQLNPRSKHGAGVRIEDGQVYTVHGICRGGYEIPLLFAIMRNKREQDYVLIFEKLRAFLEAANAELANPQLRFIMDFELVGFDKRGKNCVPEVLQRRMLLAPEPCLG</sequence>
<proteinExistence type="predicted"/>
<protein>
    <recommendedName>
        <fullName evidence="3">MULE transposase domain-containing protein</fullName>
    </recommendedName>
</protein>
<evidence type="ECO:0000313" key="2">
    <source>
        <dbReference type="Proteomes" id="UP000270094"/>
    </source>
</evidence>
<dbReference type="Proteomes" id="UP000270094">
    <property type="component" value="Unassembled WGS sequence"/>
</dbReference>
<accession>A0A3P7JSD9</accession>
<name>A0A3P7JSD9_STRVU</name>
<dbReference type="OrthoDB" id="5852830at2759"/>
<keyword evidence="2" id="KW-1185">Reference proteome</keyword>
<evidence type="ECO:0000313" key="1">
    <source>
        <dbReference type="EMBL" id="VDM83903.1"/>
    </source>
</evidence>
<gene>
    <name evidence="1" type="ORF">SVUK_LOCUS18901</name>
</gene>
<evidence type="ECO:0008006" key="3">
    <source>
        <dbReference type="Google" id="ProtNLM"/>
    </source>
</evidence>
<reference evidence="1 2" key="1">
    <citation type="submission" date="2018-11" db="EMBL/GenBank/DDBJ databases">
        <authorList>
            <consortium name="Pathogen Informatics"/>
        </authorList>
    </citation>
    <scope>NUCLEOTIDE SEQUENCE [LARGE SCALE GENOMIC DNA]</scope>
</reference>